<dbReference type="GO" id="GO:0016042">
    <property type="term" value="P:lipid catabolic process"/>
    <property type="evidence" value="ECO:0007669"/>
    <property type="project" value="UniProtKB-UniRule"/>
</dbReference>
<dbReference type="CDD" id="cd07205">
    <property type="entry name" value="Pat_PNPLA6_PNPLA7_NTE1_like"/>
    <property type="match status" value="1"/>
</dbReference>
<name>A0AAN5AK77_9BACT</name>
<dbReference type="SUPFAM" id="SSF52151">
    <property type="entry name" value="FabD/lysophospholipase-like"/>
    <property type="match status" value="1"/>
</dbReference>
<dbReference type="Pfam" id="PF01734">
    <property type="entry name" value="Patatin"/>
    <property type="match status" value="1"/>
</dbReference>
<dbReference type="InterPro" id="IPR016035">
    <property type="entry name" value="Acyl_Trfase/lysoPLipase"/>
</dbReference>
<reference evidence="6 7" key="1">
    <citation type="submission" date="2021-12" db="EMBL/GenBank/DDBJ databases">
        <title>Genome sequencing of bacteria with rrn-lacking chromosome and rrn-plasmid.</title>
        <authorList>
            <person name="Anda M."/>
            <person name="Iwasaki W."/>
        </authorList>
    </citation>
    <scope>NUCLEOTIDE SEQUENCE [LARGE SCALE GENOMIC DNA]</scope>
    <source>
        <strain evidence="6 7">NBRC 15940</strain>
    </source>
</reference>
<feature type="short sequence motif" description="DGA/G" evidence="4">
    <location>
        <begin position="160"/>
        <end position="162"/>
    </location>
</feature>
<dbReference type="Proteomes" id="UP001310022">
    <property type="component" value="Unassembled WGS sequence"/>
</dbReference>
<dbReference type="PROSITE" id="PS51635">
    <property type="entry name" value="PNPLA"/>
    <property type="match status" value="1"/>
</dbReference>
<feature type="active site" description="Proton acceptor" evidence="4">
    <location>
        <position position="160"/>
    </location>
</feature>
<dbReference type="PANTHER" id="PTHR14226:SF29">
    <property type="entry name" value="NEUROPATHY TARGET ESTERASE SWS"/>
    <property type="match status" value="1"/>
</dbReference>
<feature type="domain" description="PNPLA" evidence="5">
    <location>
        <begin position="10"/>
        <end position="173"/>
    </location>
</feature>
<dbReference type="EMBL" id="BQKE01000002">
    <property type="protein sequence ID" value="GJM62545.1"/>
    <property type="molecule type" value="Genomic_DNA"/>
</dbReference>
<organism evidence="6 7">
    <name type="scientific">Persicobacter diffluens</name>
    <dbReference type="NCBI Taxonomy" id="981"/>
    <lineage>
        <taxon>Bacteria</taxon>
        <taxon>Pseudomonadati</taxon>
        <taxon>Bacteroidota</taxon>
        <taxon>Cytophagia</taxon>
        <taxon>Cytophagales</taxon>
        <taxon>Persicobacteraceae</taxon>
        <taxon>Persicobacter</taxon>
    </lineage>
</organism>
<dbReference type="Gene3D" id="3.40.1090.10">
    <property type="entry name" value="Cytosolic phospholipase A2 catalytic domain"/>
    <property type="match status" value="2"/>
</dbReference>
<evidence type="ECO:0000256" key="3">
    <source>
        <dbReference type="ARBA" id="ARBA00023098"/>
    </source>
</evidence>
<evidence type="ECO:0000256" key="2">
    <source>
        <dbReference type="ARBA" id="ARBA00022963"/>
    </source>
</evidence>
<dbReference type="GO" id="GO:0016787">
    <property type="term" value="F:hydrolase activity"/>
    <property type="evidence" value="ECO:0007669"/>
    <property type="project" value="UniProtKB-UniRule"/>
</dbReference>
<protein>
    <submittedName>
        <fullName evidence="6">Phospholipase</fullName>
    </submittedName>
</protein>
<keyword evidence="1 4" id="KW-0378">Hydrolase</keyword>
<dbReference type="InterPro" id="IPR050301">
    <property type="entry name" value="NTE"/>
</dbReference>
<dbReference type="RefSeq" id="WP_338237817.1">
    <property type="nucleotide sequence ID" value="NZ_BQKE01000002.1"/>
</dbReference>
<dbReference type="InterPro" id="IPR002641">
    <property type="entry name" value="PNPLA_dom"/>
</dbReference>
<evidence type="ECO:0000313" key="6">
    <source>
        <dbReference type="EMBL" id="GJM62545.1"/>
    </source>
</evidence>
<comment type="caution">
    <text evidence="4">Lacks conserved residue(s) required for the propagation of feature annotation.</text>
</comment>
<feature type="active site" description="Nucleophile" evidence="4">
    <location>
        <position position="43"/>
    </location>
</feature>
<dbReference type="AlphaFoldDB" id="A0AAN5AK77"/>
<keyword evidence="7" id="KW-1185">Reference proteome</keyword>
<evidence type="ECO:0000313" key="7">
    <source>
        <dbReference type="Proteomes" id="UP001310022"/>
    </source>
</evidence>
<comment type="caution">
    <text evidence="6">The sequence shown here is derived from an EMBL/GenBank/DDBJ whole genome shotgun (WGS) entry which is preliminary data.</text>
</comment>
<evidence type="ECO:0000259" key="5">
    <source>
        <dbReference type="PROSITE" id="PS51635"/>
    </source>
</evidence>
<proteinExistence type="predicted"/>
<keyword evidence="3 4" id="KW-0443">Lipid metabolism</keyword>
<feature type="short sequence motif" description="GXSXG" evidence="4">
    <location>
        <begin position="41"/>
        <end position="45"/>
    </location>
</feature>
<sequence>MSRKPYRFGLVLSGGGAKALAHVGVLRLLEEMGLRPDLIAGTSAGSIVGAMYAYGIKPASIQSFFEVTPLFHWGNRRFLNGRSFNGILDPHIIRRVFEPYFPVDDFSKTEIELKVVATDMQAAKERVFEKRGSIIDAVLASSAYPFVFAPMEIDGVLYSDGGILNHFPVSTIRACCDFLLGVYVSPIRQYEKQELNSVQSVVLRAMSIQGDKAELDKFEDCDAVVFPQDLIKYNTFNTEQGVLREIVEVGYQEALKVKPTLEALKTQLEPDFQF</sequence>
<keyword evidence="2 4" id="KW-0442">Lipid degradation</keyword>
<accession>A0AAN5AK77</accession>
<dbReference type="PANTHER" id="PTHR14226">
    <property type="entry name" value="NEUROPATHY TARGET ESTERASE/SWISS CHEESE D.MELANOGASTER"/>
    <property type="match status" value="1"/>
</dbReference>
<evidence type="ECO:0000256" key="1">
    <source>
        <dbReference type="ARBA" id="ARBA00022801"/>
    </source>
</evidence>
<evidence type="ECO:0000256" key="4">
    <source>
        <dbReference type="PROSITE-ProRule" id="PRU01161"/>
    </source>
</evidence>
<gene>
    <name evidence="6" type="ORF">PEDI_30970</name>
</gene>